<keyword evidence="1" id="KW-1133">Transmembrane helix</keyword>
<dbReference type="Proteomes" id="UP000291084">
    <property type="component" value="Chromosome 3"/>
</dbReference>
<feature type="transmembrane region" description="Helical" evidence="1">
    <location>
        <begin position="61"/>
        <end position="82"/>
    </location>
</feature>
<evidence type="ECO:0000313" key="2">
    <source>
        <dbReference type="EMBL" id="BAT82093.1"/>
    </source>
</evidence>
<evidence type="ECO:0000313" key="3">
    <source>
        <dbReference type="Proteomes" id="UP000291084"/>
    </source>
</evidence>
<sequence length="91" mass="10434">MTERVCHGRGNYPTDFFYVYATMFKDLKVLLPVSDFQMGVLRKLNVAPTQLHLNDWAFMQAFSAVCTGLALYLTLGAFLYFFHVQPHPSKP</sequence>
<accession>A0A0S3RNC2</accession>
<keyword evidence="1" id="KW-0812">Transmembrane</keyword>
<reference evidence="2 3" key="1">
    <citation type="journal article" date="2015" name="Sci. Rep.">
        <title>The power of single molecule real-time sequencing technology in the de novo assembly of a eukaryotic genome.</title>
        <authorList>
            <person name="Sakai H."/>
            <person name="Naito K."/>
            <person name="Ogiso-Tanaka E."/>
            <person name="Takahashi Y."/>
            <person name="Iseki K."/>
            <person name="Muto C."/>
            <person name="Satou K."/>
            <person name="Teruya K."/>
            <person name="Shiroma A."/>
            <person name="Shimoji M."/>
            <person name="Hirano T."/>
            <person name="Itoh T."/>
            <person name="Kaga A."/>
            <person name="Tomooka N."/>
        </authorList>
    </citation>
    <scope>NUCLEOTIDE SEQUENCE [LARGE SCALE GENOMIC DNA]</scope>
    <source>
        <strain evidence="3">cv. Shumari</strain>
    </source>
</reference>
<keyword evidence="1" id="KW-0472">Membrane</keyword>
<name>A0A0S3RNC2_PHAAN</name>
<evidence type="ECO:0000256" key="1">
    <source>
        <dbReference type="SAM" id="Phobius"/>
    </source>
</evidence>
<protein>
    <submittedName>
        <fullName evidence="2">Uncharacterized protein</fullName>
    </submittedName>
</protein>
<gene>
    <name evidence="2" type="primary">Vigan.03G205000</name>
    <name evidence="2" type="ORF">VIGAN_03205000</name>
</gene>
<dbReference type="AlphaFoldDB" id="A0A0S3RNC2"/>
<dbReference type="OrthoDB" id="1436631at2759"/>
<dbReference type="EMBL" id="AP015036">
    <property type="protein sequence ID" value="BAT82093.1"/>
    <property type="molecule type" value="Genomic_DNA"/>
</dbReference>
<proteinExistence type="predicted"/>
<keyword evidence="3" id="KW-1185">Reference proteome</keyword>
<organism evidence="2 3">
    <name type="scientific">Vigna angularis var. angularis</name>
    <dbReference type="NCBI Taxonomy" id="157739"/>
    <lineage>
        <taxon>Eukaryota</taxon>
        <taxon>Viridiplantae</taxon>
        <taxon>Streptophyta</taxon>
        <taxon>Embryophyta</taxon>
        <taxon>Tracheophyta</taxon>
        <taxon>Spermatophyta</taxon>
        <taxon>Magnoliopsida</taxon>
        <taxon>eudicotyledons</taxon>
        <taxon>Gunneridae</taxon>
        <taxon>Pentapetalae</taxon>
        <taxon>rosids</taxon>
        <taxon>fabids</taxon>
        <taxon>Fabales</taxon>
        <taxon>Fabaceae</taxon>
        <taxon>Papilionoideae</taxon>
        <taxon>50 kb inversion clade</taxon>
        <taxon>NPAAA clade</taxon>
        <taxon>indigoferoid/millettioid clade</taxon>
        <taxon>Phaseoleae</taxon>
        <taxon>Vigna</taxon>
    </lineage>
</organism>